<evidence type="ECO:0000256" key="5">
    <source>
        <dbReference type="ARBA" id="ARBA00022989"/>
    </source>
</evidence>
<dbReference type="PANTHER" id="PTHR31082:SF4">
    <property type="entry name" value="PHEROMONE-REGULATED MEMBRANE PROTEIN 10"/>
    <property type="match status" value="1"/>
</dbReference>
<protein>
    <recommendedName>
        <fullName evidence="12">2Fe-2S ferredoxin-type domain-containing protein</fullName>
    </recommendedName>
</protein>
<feature type="compositionally biased region" description="Low complexity" evidence="10">
    <location>
        <begin position="333"/>
        <end position="345"/>
    </location>
</feature>
<dbReference type="GO" id="GO:0051537">
    <property type="term" value="F:2 iron, 2 sulfur cluster binding"/>
    <property type="evidence" value="ECO:0007669"/>
    <property type="project" value="UniProtKB-KW"/>
</dbReference>
<evidence type="ECO:0000256" key="8">
    <source>
        <dbReference type="ARBA" id="ARBA00023136"/>
    </source>
</evidence>
<feature type="region of interest" description="Disordered" evidence="10">
    <location>
        <begin position="850"/>
        <end position="871"/>
    </location>
</feature>
<dbReference type="Gene3D" id="3.40.30.10">
    <property type="entry name" value="Glutaredoxin"/>
    <property type="match status" value="1"/>
</dbReference>
<dbReference type="InterPro" id="IPR012675">
    <property type="entry name" value="Beta-grasp_dom_sf"/>
</dbReference>
<comment type="caution">
    <text evidence="13">The sequence shown here is derived from an EMBL/GenBank/DDBJ whole genome shotgun (WGS) entry which is preliminary data.</text>
</comment>
<evidence type="ECO:0000256" key="7">
    <source>
        <dbReference type="ARBA" id="ARBA00023014"/>
    </source>
</evidence>
<dbReference type="Pfam" id="PF12821">
    <property type="entry name" value="ThrE_2"/>
    <property type="match status" value="1"/>
</dbReference>
<evidence type="ECO:0000256" key="9">
    <source>
        <dbReference type="ARBA" id="ARBA00034125"/>
    </source>
</evidence>
<dbReference type="OrthoDB" id="10253744at2759"/>
<evidence type="ECO:0000256" key="11">
    <source>
        <dbReference type="SAM" id="Phobius"/>
    </source>
</evidence>
<feature type="compositionally biased region" description="Low complexity" evidence="10">
    <location>
        <begin position="50"/>
        <end position="80"/>
    </location>
</feature>
<evidence type="ECO:0000313" key="14">
    <source>
        <dbReference type="Proteomes" id="UP000823405"/>
    </source>
</evidence>
<feature type="transmembrane region" description="Helical" evidence="11">
    <location>
        <begin position="752"/>
        <end position="772"/>
    </location>
</feature>
<keyword evidence="3" id="KW-0001">2Fe-2S</keyword>
<dbReference type="InterPro" id="IPR036010">
    <property type="entry name" value="2Fe-2S_ferredoxin-like_sf"/>
</dbReference>
<keyword evidence="4" id="KW-0479">Metal-binding</keyword>
<dbReference type="InterPro" id="IPR024528">
    <property type="entry name" value="ThrE_2"/>
</dbReference>
<feature type="region of interest" description="Disordered" evidence="10">
    <location>
        <begin position="283"/>
        <end position="375"/>
    </location>
</feature>
<evidence type="ECO:0000256" key="3">
    <source>
        <dbReference type="ARBA" id="ARBA00022714"/>
    </source>
</evidence>
<keyword evidence="14" id="KW-1185">Reference proteome</keyword>
<keyword evidence="2 11" id="KW-0812">Transmembrane</keyword>
<name>A0A9P6UJW2_9FUNG</name>
<keyword evidence="8 11" id="KW-0472">Membrane</keyword>
<feature type="compositionally biased region" description="Polar residues" evidence="10">
    <location>
        <begin position="28"/>
        <end position="39"/>
    </location>
</feature>
<keyword evidence="5 11" id="KW-1133">Transmembrane helix</keyword>
<sequence length="1317" mass="144305">MVDQSTSSIGGHQVQSEATPPRPVVRQNPLQDTTLSTIPVPQPHSPHTIPPQRQQQQQPQFQQMHAGGASSGFALPSSSSKRIFPGPLEPINPFSHAGSPSSTPEDTPLATPTAELQKLSLGVERFARAIEDPGIILMEDLSSHPHHPYHHSHNDINCASVSGPTATSTPDDLSHNGGAISLGSLKRAITDRIRHQDAVILDLESNMGQVAQETISDNKGDAKIGQDTARTEKYPDEKNTRFEAFDHLDLDNVDPPEVLRRRKPKGGILSQLLKLQRSEAAAVTAAATSQSPPPSRTPSTTKNSTMVKKTKKGFYYRATSRNNSVTSLKDSAPPSVTTTPRVSPRNSTVFERDPQQQQQKHKSGRSLKRATTRDHRRIHRDIAEILTRQSFLIMMAKSLVLYGAPAHRIEETCALLARKMDVDASFALLPGLMTISFSDPETHTSDTRHLRCSQGMDMDKLAQVHKIALAVLRDESVDEANRELERVTSEPAIFPLWLTLLGWLGSSAFVAPLAFGGGWYDMALAGFCGLMVGVLGVVASRFPVYGNVFEITASILVGFLAKSFGDRVCFEAVALSGVVVLLPGLLLTQAIMELSCRNINSGAVRMFYALMYAFFLGFGLTIGAELWGYLSGDTKSASPEACSHSINRWWYFLIYPAVSASINIVFNAHPRQWFGMTLVTSVGFVFTLFLKSGPQITAALAAFAVGVTGQVYGRVTGQLSYVPLLSGVLLLVPGSVGVRGILAIIGSDPSQGFTFVLTMIHVSVAITLGVFLSHSATVIFLHPLEGYDNTWQFMTTMFSNANCRTPIVWGPFLRNDTGLADAATSTFTLRALSSYARSYSLSSSRDFSTTTTHYSNSNNSAATQPLQEEEPIQGSAPAYKRHLVICTGVESKNWVKKPELADPYHNLLLTAVRGQEVKVNWVEEGSEPVQDKNVLLPTKGPRHDLILFPDNVKFISIRAETFRDLSRYLEQHPIGTLRPAVEKQIQDANADDDKWTTELVPGSGEPVTIQLVKEPSAVMVCIHGSRDCKCGERGGDMFKILKDMVQMTGLTNSVKIYGISHIGGHKFAPNTIMYPSGDWHGNLSELDSNDAQEILFDALANGGIAGGVRERAADPVMIDKWRGRIGMNKQEQLKLYEQVLEKQKSRMVWPSAQSQQQDEQPLGLFSAPGEELYEDDGLKEQVNAVSIESKKPAITQSGGSGAEEPQRVKIIFETFQKVRTEINAKVGERILDIVKDKDSSRQGVYQALECTCGGQLECATCHVYIEPPFNARLTAVTDAEEDMLEYAVGRKEDVSRLGCQIRIQPELEGMVVKLPQY</sequence>
<dbReference type="InterPro" id="IPR001041">
    <property type="entry name" value="2Fe-2S_ferredoxin-type"/>
</dbReference>
<organism evidence="13 14">
    <name type="scientific">Linnemannia gamsii</name>
    <dbReference type="NCBI Taxonomy" id="64522"/>
    <lineage>
        <taxon>Eukaryota</taxon>
        <taxon>Fungi</taxon>
        <taxon>Fungi incertae sedis</taxon>
        <taxon>Mucoromycota</taxon>
        <taxon>Mortierellomycotina</taxon>
        <taxon>Mortierellomycetes</taxon>
        <taxon>Mortierellales</taxon>
        <taxon>Mortierellaceae</taxon>
        <taxon>Linnemannia</taxon>
    </lineage>
</organism>
<feature type="compositionally biased region" description="Basic residues" evidence="10">
    <location>
        <begin position="359"/>
        <end position="375"/>
    </location>
</feature>
<dbReference type="PROSITE" id="PS51085">
    <property type="entry name" value="2FE2S_FER_2"/>
    <property type="match status" value="1"/>
</dbReference>
<dbReference type="Gene3D" id="3.10.20.30">
    <property type="match status" value="1"/>
</dbReference>
<feature type="transmembrane region" description="Helical" evidence="11">
    <location>
        <begin position="494"/>
        <end position="515"/>
    </location>
</feature>
<dbReference type="Proteomes" id="UP000823405">
    <property type="component" value="Unassembled WGS sequence"/>
</dbReference>
<comment type="subcellular location">
    <subcellularLocation>
        <location evidence="1">Membrane</location>
        <topology evidence="1">Multi-pass membrane protein</topology>
    </subcellularLocation>
</comment>
<comment type="similarity">
    <text evidence="9">Belongs to the ThrE exporter (TC 2.A.79) family.</text>
</comment>
<dbReference type="GO" id="GO:0022857">
    <property type="term" value="F:transmembrane transporter activity"/>
    <property type="evidence" value="ECO:0007669"/>
    <property type="project" value="InterPro"/>
</dbReference>
<feature type="transmembrane region" description="Helical" evidence="11">
    <location>
        <begin position="721"/>
        <end position="745"/>
    </location>
</feature>
<dbReference type="GO" id="GO:0046872">
    <property type="term" value="F:metal ion binding"/>
    <property type="evidence" value="ECO:0007669"/>
    <property type="project" value="UniProtKB-KW"/>
</dbReference>
<feature type="region of interest" description="Disordered" evidence="10">
    <location>
        <begin position="1"/>
        <end position="111"/>
    </location>
</feature>
<evidence type="ECO:0000256" key="10">
    <source>
        <dbReference type="SAM" id="MobiDB-lite"/>
    </source>
</evidence>
<dbReference type="SUPFAM" id="SSF52833">
    <property type="entry name" value="Thioredoxin-like"/>
    <property type="match status" value="1"/>
</dbReference>
<dbReference type="InterPro" id="IPR010619">
    <property type="entry name" value="ThrE-like_N"/>
</dbReference>
<dbReference type="InterPro" id="IPR051361">
    <property type="entry name" value="ThrE/Ser_Exporter"/>
</dbReference>
<feature type="transmembrane region" description="Helical" evidence="11">
    <location>
        <begin position="672"/>
        <end position="690"/>
    </location>
</feature>
<proteinExistence type="inferred from homology"/>
<dbReference type="GO" id="GO:0140647">
    <property type="term" value="P:P450-containing electron transport chain"/>
    <property type="evidence" value="ECO:0007669"/>
    <property type="project" value="InterPro"/>
</dbReference>
<feature type="transmembrane region" description="Helical" evidence="11">
    <location>
        <begin position="522"/>
        <end position="538"/>
    </location>
</feature>
<dbReference type="SUPFAM" id="SSF54292">
    <property type="entry name" value="2Fe-2S ferredoxin-like"/>
    <property type="match status" value="1"/>
</dbReference>
<dbReference type="InterPro" id="IPR036249">
    <property type="entry name" value="Thioredoxin-like_sf"/>
</dbReference>
<evidence type="ECO:0000256" key="1">
    <source>
        <dbReference type="ARBA" id="ARBA00004141"/>
    </source>
</evidence>
<feature type="transmembrane region" description="Helical" evidence="11">
    <location>
        <begin position="607"/>
        <end position="628"/>
    </location>
</feature>
<gene>
    <name evidence="13" type="ORF">BGZ97_000819</name>
</gene>
<reference evidence="13" key="1">
    <citation type="journal article" date="2020" name="Fungal Divers.">
        <title>Resolving the Mortierellaceae phylogeny through synthesis of multi-gene phylogenetics and phylogenomics.</title>
        <authorList>
            <person name="Vandepol N."/>
            <person name="Liber J."/>
            <person name="Desiro A."/>
            <person name="Na H."/>
            <person name="Kennedy M."/>
            <person name="Barry K."/>
            <person name="Grigoriev I.V."/>
            <person name="Miller A.N."/>
            <person name="O'Donnell K."/>
            <person name="Stajich J.E."/>
            <person name="Bonito G."/>
        </authorList>
    </citation>
    <scope>NUCLEOTIDE SEQUENCE</scope>
    <source>
        <strain evidence="13">NVP60</strain>
    </source>
</reference>
<feature type="compositionally biased region" description="Polar residues" evidence="10">
    <location>
        <begin position="319"/>
        <end position="329"/>
    </location>
</feature>
<dbReference type="InterPro" id="IPR001055">
    <property type="entry name" value="Adrenodoxin-like"/>
</dbReference>
<dbReference type="PANTHER" id="PTHR31082">
    <property type="entry name" value="PHEROMONE-REGULATED MEMBRANE PROTEIN 10"/>
    <property type="match status" value="1"/>
</dbReference>
<dbReference type="EMBL" id="JAAAIN010001159">
    <property type="protein sequence ID" value="KAG0306227.1"/>
    <property type="molecule type" value="Genomic_DNA"/>
</dbReference>
<dbReference type="Pfam" id="PF06738">
    <property type="entry name" value="ThrE"/>
    <property type="match status" value="1"/>
</dbReference>
<dbReference type="GO" id="GO:0016020">
    <property type="term" value="C:membrane"/>
    <property type="evidence" value="ECO:0007669"/>
    <property type="project" value="UniProtKB-SubCell"/>
</dbReference>
<feature type="transmembrane region" description="Helical" evidence="11">
    <location>
        <begin position="649"/>
        <end position="666"/>
    </location>
</feature>
<feature type="transmembrane region" description="Helical" evidence="11">
    <location>
        <begin position="568"/>
        <end position="587"/>
    </location>
</feature>
<dbReference type="InterPro" id="IPR009737">
    <property type="entry name" value="Aim32/Apd1-like"/>
</dbReference>
<keyword evidence="6" id="KW-0408">Iron</keyword>
<feature type="compositionally biased region" description="Low complexity" evidence="10">
    <location>
        <begin position="850"/>
        <end position="860"/>
    </location>
</feature>
<evidence type="ECO:0000259" key="12">
    <source>
        <dbReference type="PROSITE" id="PS51085"/>
    </source>
</evidence>
<dbReference type="CDD" id="cd00207">
    <property type="entry name" value="fer2"/>
    <property type="match status" value="1"/>
</dbReference>
<feature type="compositionally biased region" description="Polar residues" evidence="10">
    <location>
        <begin position="1"/>
        <end position="18"/>
    </location>
</feature>
<dbReference type="Pfam" id="PF06999">
    <property type="entry name" value="Suc_Fer-like"/>
    <property type="match status" value="1"/>
</dbReference>
<accession>A0A9P6UJW2</accession>
<evidence type="ECO:0000256" key="2">
    <source>
        <dbReference type="ARBA" id="ARBA00022692"/>
    </source>
</evidence>
<evidence type="ECO:0000256" key="6">
    <source>
        <dbReference type="ARBA" id="ARBA00023004"/>
    </source>
</evidence>
<evidence type="ECO:0000256" key="4">
    <source>
        <dbReference type="ARBA" id="ARBA00022723"/>
    </source>
</evidence>
<feature type="domain" description="2Fe-2S ferredoxin-type" evidence="12">
    <location>
        <begin position="1206"/>
        <end position="1317"/>
    </location>
</feature>
<dbReference type="PRINTS" id="PR00355">
    <property type="entry name" value="ADRENODOXIN"/>
</dbReference>
<evidence type="ECO:0000313" key="13">
    <source>
        <dbReference type="EMBL" id="KAG0306227.1"/>
    </source>
</evidence>
<keyword evidence="7" id="KW-0411">Iron-sulfur</keyword>